<keyword evidence="2" id="KW-1185">Reference proteome</keyword>
<organism evidence="1 2">
    <name type="scientific">Microbacterium mangrovi</name>
    <dbReference type="NCBI Taxonomy" id="1348253"/>
    <lineage>
        <taxon>Bacteria</taxon>
        <taxon>Bacillati</taxon>
        <taxon>Actinomycetota</taxon>
        <taxon>Actinomycetes</taxon>
        <taxon>Micrococcales</taxon>
        <taxon>Microbacteriaceae</taxon>
        <taxon>Microbacterium</taxon>
    </lineage>
</organism>
<dbReference type="Proteomes" id="UP000031030">
    <property type="component" value="Unassembled WGS sequence"/>
</dbReference>
<evidence type="ECO:0000313" key="1">
    <source>
        <dbReference type="EMBL" id="KHK97751.1"/>
    </source>
</evidence>
<reference evidence="1 2" key="1">
    <citation type="submission" date="2014-11" db="EMBL/GenBank/DDBJ databases">
        <title>Genome sequence of Microbacterium mangrovi MUSC 115(T).</title>
        <authorList>
            <person name="Lee L.-H."/>
        </authorList>
    </citation>
    <scope>NUCLEOTIDE SEQUENCE [LARGE SCALE GENOMIC DNA]</scope>
    <source>
        <strain evidence="1 2">MUSC 115</strain>
    </source>
</reference>
<dbReference type="AlphaFoldDB" id="A0A0B2A836"/>
<comment type="caution">
    <text evidence="1">The sequence shown here is derived from an EMBL/GenBank/DDBJ whole genome shotgun (WGS) entry which is preliminary data.</text>
</comment>
<evidence type="ECO:0000313" key="2">
    <source>
        <dbReference type="Proteomes" id="UP000031030"/>
    </source>
</evidence>
<name>A0A0B2A836_9MICO</name>
<proteinExistence type="predicted"/>
<dbReference type="EMBL" id="JTDK01000008">
    <property type="protein sequence ID" value="KHK97751.1"/>
    <property type="molecule type" value="Genomic_DNA"/>
</dbReference>
<protein>
    <submittedName>
        <fullName evidence="1">Uncharacterized protein</fullName>
    </submittedName>
</protein>
<sequence length="59" mass="6514">MHAANRGLSFVNIFDRVTVGVDSQQLLPLEKMKVAGSVDLSKDFACLRLIHLTPTVGFR</sequence>
<accession>A0A0B2A836</accession>
<gene>
    <name evidence="1" type="ORF">LK09_09570</name>
</gene>